<comment type="caution">
    <text evidence="3">The sequence shown here is derived from an EMBL/GenBank/DDBJ whole genome shotgun (WGS) entry which is preliminary data.</text>
</comment>
<dbReference type="Proteomes" id="UP001139311">
    <property type="component" value="Unassembled WGS sequence"/>
</dbReference>
<protein>
    <submittedName>
        <fullName evidence="3">Pilus assembly protein TadG-related protein</fullName>
    </submittedName>
</protein>
<evidence type="ECO:0000259" key="2">
    <source>
        <dbReference type="Pfam" id="PF13400"/>
    </source>
</evidence>
<feature type="transmembrane region" description="Helical" evidence="1">
    <location>
        <begin position="20"/>
        <end position="39"/>
    </location>
</feature>
<keyword evidence="1" id="KW-0472">Membrane</keyword>
<dbReference type="Pfam" id="PF13400">
    <property type="entry name" value="Tad"/>
    <property type="match status" value="1"/>
</dbReference>
<dbReference type="InterPro" id="IPR028087">
    <property type="entry name" value="Tad_N"/>
</dbReference>
<keyword evidence="1" id="KW-1133">Transmembrane helix</keyword>
<evidence type="ECO:0000313" key="4">
    <source>
        <dbReference type="Proteomes" id="UP001139311"/>
    </source>
</evidence>
<name>A0A9X1IJY3_9PROT</name>
<dbReference type="EMBL" id="JAJAQI010000052">
    <property type="protein sequence ID" value="MCB4824758.1"/>
    <property type="molecule type" value="Genomic_DNA"/>
</dbReference>
<proteinExistence type="predicted"/>
<evidence type="ECO:0000313" key="3">
    <source>
        <dbReference type="EMBL" id="MCB4824758.1"/>
    </source>
</evidence>
<dbReference type="AlphaFoldDB" id="A0A9X1IJY3"/>
<keyword evidence="1" id="KW-0812">Transmembrane</keyword>
<organism evidence="3 4">
    <name type="scientific">Roseicella aerolata</name>
    <dbReference type="NCBI Taxonomy" id="2883479"/>
    <lineage>
        <taxon>Bacteria</taxon>
        <taxon>Pseudomonadati</taxon>
        <taxon>Pseudomonadota</taxon>
        <taxon>Alphaproteobacteria</taxon>
        <taxon>Acetobacterales</taxon>
        <taxon>Roseomonadaceae</taxon>
        <taxon>Roseicella</taxon>
    </lineage>
</organism>
<sequence>MPLPARSGRAAACLRDRRGAVAVVVAIAGSSLVGMAALATDAGSWYLARRNAQNAADAAALGAVRVLADSRSSGSATTAGQTVAGLNGFSHGVNQATVAITQVAGAAPRMRVEISQPQPLMLARVVLDTPKVVRAFAEAEALSPPGGGACAMTMNGAMSFGGNSVISAPSCALTSNAAGNGFQFGSGQSQGGSSFSANAWSLVSTGGSTSFVPALESGKLQLTGPQPAFFQKPIANPYAALDNYTPQTNSQLASLAASSTCNAFKETRSGPDILNGASSTTPFCSTSLTSSGAKIVLTPGTYFIQGQLNSNPGTSITCTGCDPTTGRGVTLVMVGRTQGSRWTPGTVDLKGDIRLNAPRTNNVNPNLNGVVLYAPGGGDISITANSTTSLAGAVVAPASAMTLNGNAAAANTPISDCTVFITGSLQLQGTAGFDLSGCSRYGTSIPQVQIVRLVE</sequence>
<accession>A0A9X1IJY3</accession>
<evidence type="ECO:0000256" key="1">
    <source>
        <dbReference type="SAM" id="Phobius"/>
    </source>
</evidence>
<keyword evidence="4" id="KW-1185">Reference proteome</keyword>
<gene>
    <name evidence="3" type="ORF">LHA35_23795</name>
</gene>
<feature type="domain" description="Putative Flp pilus-assembly TadG-like N-terminal" evidence="2">
    <location>
        <begin position="19"/>
        <end position="65"/>
    </location>
</feature>
<reference evidence="3" key="1">
    <citation type="submission" date="2021-10" db="EMBL/GenBank/DDBJ databases">
        <title>Roseicella aerolatum sp. nov., isolated from aerosols of e-waste dismantling site.</title>
        <authorList>
            <person name="Qin T."/>
        </authorList>
    </citation>
    <scope>NUCLEOTIDE SEQUENCE</scope>
    <source>
        <strain evidence="3">GB24</strain>
    </source>
</reference>
<dbReference type="RefSeq" id="WP_226613213.1">
    <property type="nucleotide sequence ID" value="NZ_JAJAQI010000052.1"/>
</dbReference>